<dbReference type="InterPro" id="IPR003329">
    <property type="entry name" value="Cytidylyl_trans"/>
</dbReference>
<keyword evidence="4 5" id="KW-0448">Lipopolysaccharide biosynthesis</keyword>
<comment type="pathway">
    <text evidence="5">Nucleotide-sugar biosynthesis; CMP-3-deoxy-D-manno-octulosonate biosynthesis; CMP-3-deoxy-D-manno-octulosonate from 3-deoxy-D-manno-octulosonate and CTP: step 1/1.</text>
</comment>
<evidence type="ECO:0000256" key="4">
    <source>
        <dbReference type="ARBA" id="ARBA00022985"/>
    </source>
</evidence>
<dbReference type="HAMAP" id="MF_00057">
    <property type="entry name" value="KdsB"/>
    <property type="match status" value="1"/>
</dbReference>
<dbReference type="PANTHER" id="PTHR42866">
    <property type="entry name" value="3-DEOXY-MANNO-OCTULOSONATE CYTIDYLYLTRANSFERASE"/>
    <property type="match status" value="1"/>
</dbReference>
<evidence type="ECO:0000313" key="6">
    <source>
        <dbReference type="EMBL" id="SHI78294.1"/>
    </source>
</evidence>
<dbReference type="PANTHER" id="PTHR42866:SF2">
    <property type="entry name" value="3-DEOXY-MANNO-OCTULOSONATE CYTIDYLYLTRANSFERASE, MITOCHONDRIAL"/>
    <property type="match status" value="1"/>
</dbReference>
<dbReference type="UniPathway" id="UPA00358">
    <property type="reaction ID" value="UER00476"/>
</dbReference>
<dbReference type="Gene3D" id="3.90.550.10">
    <property type="entry name" value="Spore Coat Polysaccharide Biosynthesis Protein SpsA, Chain A"/>
    <property type="match status" value="1"/>
</dbReference>
<dbReference type="GO" id="GO:0033468">
    <property type="term" value="P:CMP-keto-3-deoxy-D-manno-octulosonic acid biosynthetic process"/>
    <property type="evidence" value="ECO:0007669"/>
    <property type="project" value="UniProtKB-UniRule"/>
</dbReference>
<dbReference type="NCBIfam" id="NF003952">
    <property type="entry name" value="PRK05450.1-5"/>
    <property type="match status" value="1"/>
</dbReference>
<dbReference type="EC" id="2.7.7.38" evidence="5"/>
<dbReference type="NCBIfam" id="TIGR00466">
    <property type="entry name" value="kdsB"/>
    <property type="match status" value="1"/>
</dbReference>
<sequence>MKQMEKATAIVPARYASTRFPGKPLALIKGVPMIQHVCHQVSKASTVDRVIVATDDQRIFDVVKDFGGDVMMTRGDHPTGTDRLAEVAERIEADLIVNVQGDEPLINPKMIDQAVQPMLDNPKIKMGTLAGRIDEIDDFYSPNVVKVVKDSDNLALYFSRAPIPWPRDLSRDELAQSLDKVTLYRHIGLYVYRRDFLLAYPQMNKTPLEALENLEQLRALEAGVRLYVAETEYSCHGVDTPEDLERVSRLMSEENYR</sequence>
<comment type="similarity">
    <text evidence="5">Belongs to the KdsB family.</text>
</comment>
<comment type="function">
    <text evidence="5">Activates KDO (a required 8-carbon sugar) for incorporation into bacterial lipopolysaccharide in Gram-negative bacteria.</text>
</comment>
<protein>
    <recommendedName>
        <fullName evidence="5">3-deoxy-manno-octulosonate cytidylyltransferase</fullName>
        <ecNumber evidence="5">2.7.7.38</ecNumber>
    </recommendedName>
    <alternativeName>
        <fullName evidence="5">CMP-2-keto-3-deoxyoctulosonic acid synthase</fullName>
        <shortName evidence="5">CKS</shortName>
        <shortName evidence="5">CMP-KDO synthase</shortName>
    </alternativeName>
</protein>
<dbReference type="AlphaFoldDB" id="A0A1M6DYF7"/>
<dbReference type="Proteomes" id="UP000184171">
    <property type="component" value="Unassembled WGS sequence"/>
</dbReference>
<name>A0A1M6DYF7_MALRU</name>
<dbReference type="InterPro" id="IPR004528">
    <property type="entry name" value="KdsB"/>
</dbReference>
<dbReference type="InterPro" id="IPR029044">
    <property type="entry name" value="Nucleotide-diphossugar_trans"/>
</dbReference>
<dbReference type="NCBIfam" id="NF003950">
    <property type="entry name" value="PRK05450.1-3"/>
    <property type="match status" value="1"/>
</dbReference>
<accession>A0A1M6DYF7</accession>
<dbReference type="STRING" id="1122189.SAMN02745165_00860"/>
<evidence type="ECO:0000256" key="2">
    <source>
        <dbReference type="ARBA" id="ARBA00022679"/>
    </source>
</evidence>
<evidence type="ECO:0000256" key="5">
    <source>
        <dbReference type="HAMAP-Rule" id="MF_00057"/>
    </source>
</evidence>
<keyword evidence="3 5" id="KW-0548">Nucleotidyltransferase</keyword>
<evidence type="ECO:0000256" key="1">
    <source>
        <dbReference type="ARBA" id="ARBA00004370"/>
    </source>
</evidence>
<dbReference type="GO" id="GO:0009103">
    <property type="term" value="P:lipopolysaccharide biosynthetic process"/>
    <property type="evidence" value="ECO:0007669"/>
    <property type="project" value="UniProtKB-UniRule"/>
</dbReference>
<proteinExistence type="inferred from homology"/>
<evidence type="ECO:0000313" key="7">
    <source>
        <dbReference type="Proteomes" id="UP000184171"/>
    </source>
</evidence>
<dbReference type="CDD" id="cd02517">
    <property type="entry name" value="CMP-KDO-Synthetase"/>
    <property type="match status" value="1"/>
</dbReference>
<dbReference type="GO" id="GO:0016020">
    <property type="term" value="C:membrane"/>
    <property type="evidence" value="ECO:0007669"/>
    <property type="project" value="UniProtKB-SubCell"/>
</dbReference>
<dbReference type="FunFam" id="3.90.550.10:FF:000011">
    <property type="entry name" value="3-deoxy-manno-octulosonate cytidylyltransferase"/>
    <property type="match status" value="1"/>
</dbReference>
<keyword evidence="5" id="KW-0963">Cytoplasm</keyword>
<dbReference type="EMBL" id="FQZT01000002">
    <property type="protein sequence ID" value="SHI78294.1"/>
    <property type="molecule type" value="Genomic_DNA"/>
</dbReference>
<keyword evidence="7" id="KW-1185">Reference proteome</keyword>
<organism evidence="6 7">
    <name type="scientific">Malonomonas rubra DSM 5091</name>
    <dbReference type="NCBI Taxonomy" id="1122189"/>
    <lineage>
        <taxon>Bacteria</taxon>
        <taxon>Pseudomonadati</taxon>
        <taxon>Thermodesulfobacteriota</taxon>
        <taxon>Desulfuromonadia</taxon>
        <taxon>Desulfuromonadales</taxon>
        <taxon>Geopsychrobacteraceae</taxon>
        <taxon>Malonomonas</taxon>
    </lineage>
</organism>
<dbReference type="SUPFAM" id="SSF53448">
    <property type="entry name" value="Nucleotide-diphospho-sugar transferases"/>
    <property type="match status" value="1"/>
</dbReference>
<dbReference type="GO" id="GO:0005829">
    <property type="term" value="C:cytosol"/>
    <property type="evidence" value="ECO:0007669"/>
    <property type="project" value="TreeGrafter"/>
</dbReference>
<reference evidence="6 7" key="1">
    <citation type="submission" date="2016-11" db="EMBL/GenBank/DDBJ databases">
        <authorList>
            <person name="Jaros S."/>
            <person name="Januszkiewicz K."/>
            <person name="Wedrychowicz H."/>
        </authorList>
    </citation>
    <scope>NUCLEOTIDE SEQUENCE [LARGE SCALE GENOMIC DNA]</scope>
    <source>
        <strain evidence="6 7">DSM 5091</strain>
    </source>
</reference>
<dbReference type="NCBIfam" id="NF009905">
    <property type="entry name" value="PRK13368.1"/>
    <property type="match status" value="1"/>
</dbReference>
<dbReference type="Pfam" id="PF02348">
    <property type="entry name" value="CTP_transf_3"/>
    <property type="match status" value="1"/>
</dbReference>
<evidence type="ECO:0000256" key="3">
    <source>
        <dbReference type="ARBA" id="ARBA00022695"/>
    </source>
</evidence>
<comment type="catalytic activity">
    <reaction evidence="5">
        <text>3-deoxy-alpha-D-manno-oct-2-ulosonate + CTP = CMP-3-deoxy-beta-D-manno-octulosonate + diphosphate</text>
        <dbReference type="Rhea" id="RHEA:23448"/>
        <dbReference type="ChEBI" id="CHEBI:33019"/>
        <dbReference type="ChEBI" id="CHEBI:37563"/>
        <dbReference type="ChEBI" id="CHEBI:85986"/>
        <dbReference type="ChEBI" id="CHEBI:85987"/>
        <dbReference type="EC" id="2.7.7.38"/>
    </reaction>
</comment>
<keyword evidence="2 5" id="KW-0808">Transferase</keyword>
<comment type="subcellular location">
    <subcellularLocation>
        <location evidence="5">Cytoplasm</location>
    </subcellularLocation>
    <subcellularLocation>
        <location evidence="1">Membrane</location>
    </subcellularLocation>
</comment>
<gene>
    <name evidence="5" type="primary">kdsB</name>
    <name evidence="6" type="ORF">SAMN02745165_00860</name>
</gene>
<dbReference type="GO" id="GO:0008690">
    <property type="term" value="F:3-deoxy-manno-octulosonate cytidylyltransferase activity"/>
    <property type="evidence" value="ECO:0007669"/>
    <property type="project" value="UniProtKB-UniRule"/>
</dbReference>